<keyword evidence="13" id="KW-0472">Membrane</keyword>
<evidence type="ECO:0000256" key="7">
    <source>
        <dbReference type="ARBA" id="ARBA00022787"/>
    </source>
</evidence>
<dbReference type="GO" id="GO:0000164">
    <property type="term" value="C:protein phosphatase type 1 complex"/>
    <property type="evidence" value="ECO:0007669"/>
    <property type="project" value="TreeGrafter"/>
</dbReference>
<keyword evidence="4" id="KW-0597">Phosphoprotein</keyword>
<accession>A0AAW0HI36</accession>
<evidence type="ECO:0000256" key="12">
    <source>
        <dbReference type="ARBA" id="ARBA00023128"/>
    </source>
</evidence>
<feature type="compositionally biased region" description="Acidic residues" evidence="17">
    <location>
        <begin position="340"/>
        <end position="359"/>
    </location>
</feature>
<dbReference type="GO" id="GO:0019888">
    <property type="term" value="F:protein phosphatase regulator activity"/>
    <property type="evidence" value="ECO:0007669"/>
    <property type="project" value="TreeGrafter"/>
</dbReference>
<organism evidence="19 20">
    <name type="scientific">Myodes glareolus</name>
    <name type="common">Bank vole</name>
    <name type="synonym">Clethrionomys glareolus</name>
    <dbReference type="NCBI Taxonomy" id="447135"/>
    <lineage>
        <taxon>Eukaryota</taxon>
        <taxon>Metazoa</taxon>
        <taxon>Chordata</taxon>
        <taxon>Craniata</taxon>
        <taxon>Vertebrata</taxon>
        <taxon>Euteleostomi</taxon>
        <taxon>Mammalia</taxon>
        <taxon>Eutheria</taxon>
        <taxon>Euarchontoglires</taxon>
        <taxon>Glires</taxon>
        <taxon>Rodentia</taxon>
        <taxon>Myomorpha</taxon>
        <taxon>Muroidea</taxon>
        <taxon>Cricetidae</taxon>
        <taxon>Arvicolinae</taxon>
        <taxon>Myodes</taxon>
    </lineage>
</organism>
<feature type="compositionally biased region" description="Pro residues" evidence="17">
    <location>
        <begin position="54"/>
        <end position="65"/>
    </location>
</feature>
<dbReference type="GO" id="GO:0034976">
    <property type="term" value="P:response to endoplasmic reticulum stress"/>
    <property type="evidence" value="ECO:0007669"/>
    <property type="project" value="TreeGrafter"/>
</dbReference>
<evidence type="ECO:0000256" key="14">
    <source>
        <dbReference type="ARBA" id="ARBA00040008"/>
    </source>
</evidence>
<dbReference type="GO" id="GO:0005789">
    <property type="term" value="C:endoplasmic reticulum membrane"/>
    <property type="evidence" value="ECO:0007669"/>
    <property type="project" value="UniProtKB-SubCell"/>
</dbReference>
<keyword evidence="11" id="KW-0346">Stress response</keyword>
<evidence type="ECO:0000313" key="20">
    <source>
        <dbReference type="Proteomes" id="UP001488838"/>
    </source>
</evidence>
<keyword evidence="5" id="KW-0053">Apoptosis</keyword>
<keyword evidence="9" id="KW-0832">Ubl conjugation</keyword>
<keyword evidence="10" id="KW-0810">Translation regulation</keyword>
<evidence type="ECO:0000256" key="4">
    <source>
        <dbReference type="ARBA" id="ARBA00022553"/>
    </source>
</evidence>
<dbReference type="AlphaFoldDB" id="A0AAW0HI36"/>
<evidence type="ECO:0000256" key="1">
    <source>
        <dbReference type="ARBA" id="ARBA00004397"/>
    </source>
</evidence>
<keyword evidence="7" id="KW-1000">Mitochondrion outer membrane</keyword>
<dbReference type="InterPro" id="IPR051254">
    <property type="entry name" value="PPP1R15"/>
</dbReference>
<evidence type="ECO:0000256" key="13">
    <source>
        <dbReference type="ARBA" id="ARBA00023136"/>
    </source>
</evidence>
<evidence type="ECO:0000256" key="8">
    <source>
        <dbReference type="ARBA" id="ARBA00022824"/>
    </source>
</evidence>
<name>A0AAW0HI36_MYOGA</name>
<feature type="non-terminal residue" evidence="19">
    <location>
        <position position="1"/>
    </location>
</feature>
<feature type="region of interest" description="Disordered" evidence="17">
    <location>
        <begin position="23"/>
        <end position="65"/>
    </location>
</feature>
<feature type="compositionally biased region" description="Low complexity" evidence="17">
    <location>
        <begin position="207"/>
        <end position="220"/>
    </location>
</feature>
<comment type="subunit">
    <text evidence="16">Interacts with PPP1CA. Interacts with EIF2S1. Interacts with PCNA. Interacts with LYN and KMT2A/MLL1. Interacts with PPP1R1A and SMARCB1. Interacts with SMAD7. Interacts with BAG1. Interacts with NOX4.</text>
</comment>
<dbReference type="Pfam" id="PF10488">
    <property type="entry name" value="PP1c_bdg"/>
    <property type="match status" value="1"/>
</dbReference>
<evidence type="ECO:0000313" key="19">
    <source>
        <dbReference type="EMBL" id="KAK7801036.1"/>
    </source>
</evidence>
<sequence length="612" mass="65691">TSEAPPPGDVSAASAIKARLTVPAQIDPVLNRPPDPRPLLATRTDVPAPGVTRSPPPRHMAPSPRPQYALHWRDAHSFYLLSPLMGFLSRAWSRLRGPEGPEPWLTETVTGADQVEAKALVTPPLVPGNLPQGDTEDRGAPGESPAARGSSFDVQAHNSPPEAWGLSSDGYSEKQGQDGPGEQQREHTAGLPMPLSPSLQGADKSLGEVVAGEEGGTELAYPTAHGKGGPAEEEEEEDGEASASYTDPGHKPGPSVYCTGVAGHRATEEKGTEKKADPSRAWEYCSRERPTQEGEGNREPHGAEQDQPRQKAAAEEEGKAEAVCSGNAFLKAWVCRPGEDTEDEDDDGDWGSAEEEEESQALSPATSPAQAFLKAWVYRPGEDTEDEDDGDWGSDGEDSVAQTCATPHTSAFLKAWVYCPGEDTEDECENVVPDDSGKSPCLQAQGGLSGEKTEGCVPAEPSLQVAFYLPGEKPAAPWAAPKLPLRLQRRLRLLRTPTRDQDPATPLCTRKVHFSEKVTVHFLAVWAGPAQAARRGPWEQLARDRSRFARRIAQAEKELGPYLTPAFRARAWTRLGNPPLPLASTPFPQPGRCASLGHALEPSSDHTLSPSQ</sequence>
<feature type="compositionally biased region" description="Acidic residues" evidence="17">
    <location>
        <begin position="383"/>
        <end position="398"/>
    </location>
</feature>
<feature type="region of interest" description="Disordered" evidence="17">
    <location>
        <begin position="335"/>
        <end position="402"/>
    </location>
</feature>
<dbReference type="GO" id="GO:0006417">
    <property type="term" value="P:regulation of translation"/>
    <property type="evidence" value="ECO:0007669"/>
    <property type="project" value="UniProtKB-KW"/>
</dbReference>
<evidence type="ECO:0000256" key="6">
    <source>
        <dbReference type="ARBA" id="ARBA00022737"/>
    </source>
</evidence>
<feature type="domain" description="Protein phosphatase 1 regulatory subunit 15A/B C-terminal" evidence="18">
    <location>
        <begin position="509"/>
        <end position="575"/>
    </location>
</feature>
<evidence type="ECO:0000256" key="10">
    <source>
        <dbReference type="ARBA" id="ARBA00022845"/>
    </source>
</evidence>
<feature type="region of interest" description="Disordered" evidence="17">
    <location>
        <begin position="117"/>
        <end position="323"/>
    </location>
</feature>
<evidence type="ECO:0000256" key="17">
    <source>
        <dbReference type="SAM" id="MobiDB-lite"/>
    </source>
</evidence>
<evidence type="ECO:0000256" key="2">
    <source>
        <dbReference type="ARBA" id="ARBA00004570"/>
    </source>
</evidence>
<evidence type="ECO:0000256" key="15">
    <source>
        <dbReference type="ARBA" id="ARBA00042438"/>
    </source>
</evidence>
<keyword evidence="12" id="KW-0496">Mitochondrion</keyword>
<dbReference type="PANTHER" id="PTHR16489:SF14">
    <property type="entry name" value="PROTEIN PHOSPHATASE 1 REGULATORY SUBUNIT 15A"/>
    <property type="match status" value="1"/>
</dbReference>
<keyword evidence="8" id="KW-0256">Endoplasmic reticulum</keyword>
<evidence type="ECO:0000256" key="16">
    <source>
        <dbReference type="ARBA" id="ARBA00047011"/>
    </source>
</evidence>
<evidence type="ECO:0000256" key="3">
    <source>
        <dbReference type="ARBA" id="ARBA00010161"/>
    </source>
</evidence>
<feature type="compositionally biased region" description="Acidic residues" evidence="17">
    <location>
        <begin position="231"/>
        <end position="240"/>
    </location>
</feature>
<dbReference type="EMBL" id="JBBHLL010000524">
    <property type="protein sequence ID" value="KAK7801036.1"/>
    <property type="molecule type" value="Genomic_DNA"/>
</dbReference>
<dbReference type="GO" id="GO:0006915">
    <property type="term" value="P:apoptotic process"/>
    <property type="evidence" value="ECO:0007669"/>
    <property type="project" value="UniProtKB-KW"/>
</dbReference>
<evidence type="ECO:0000256" key="5">
    <source>
        <dbReference type="ARBA" id="ARBA00022703"/>
    </source>
</evidence>
<protein>
    <recommendedName>
        <fullName evidence="14">Protein phosphatase 1 regulatory subunit 15A</fullName>
    </recommendedName>
    <alternativeName>
        <fullName evidence="15">Growth arrest and DNA damage-inducible protein GADD34</fullName>
    </alternativeName>
</protein>
<dbReference type="Proteomes" id="UP001488838">
    <property type="component" value="Unassembled WGS sequence"/>
</dbReference>
<proteinExistence type="inferred from homology"/>
<reference evidence="19 20" key="1">
    <citation type="journal article" date="2023" name="bioRxiv">
        <title>Conserved and derived expression patterns and positive selection on dental genes reveal complex evolutionary context of ever-growing rodent molars.</title>
        <authorList>
            <person name="Calamari Z.T."/>
            <person name="Song A."/>
            <person name="Cohen E."/>
            <person name="Akter M."/>
            <person name="Roy R.D."/>
            <person name="Hallikas O."/>
            <person name="Christensen M.M."/>
            <person name="Li P."/>
            <person name="Marangoni P."/>
            <person name="Jernvall J."/>
            <person name="Klein O.D."/>
        </authorList>
    </citation>
    <scope>NUCLEOTIDE SEQUENCE [LARGE SCALE GENOMIC DNA]</scope>
    <source>
        <strain evidence="19">V071</strain>
    </source>
</reference>
<feature type="compositionally biased region" description="Polar residues" evidence="17">
    <location>
        <begin position="360"/>
        <end position="369"/>
    </location>
</feature>
<feature type="compositionally biased region" description="Basic and acidic residues" evidence="17">
    <location>
        <begin position="265"/>
        <end position="320"/>
    </location>
</feature>
<comment type="caution">
    <text evidence="19">The sequence shown here is derived from an EMBL/GenBank/DDBJ whole genome shotgun (WGS) entry which is preliminary data.</text>
</comment>
<dbReference type="PANTHER" id="PTHR16489">
    <property type="entry name" value="GH11727P"/>
    <property type="match status" value="1"/>
</dbReference>
<evidence type="ECO:0000256" key="11">
    <source>
        <dbReference type="ARBA" id="ARBA00023016"/>
    </source>
</evidence>
<keyword evidence="6" id="KW-0677">Repeat</keyword>
<dbReference type="InterPro" id="IPR019523">
    <property type="entry name" value="Prot_Pase1_reg-su15A/B_C"/>
</dbReference>
<evidence type="ECO:0000256" key="9">
    <source>
        <dbReference type="ARBA" id="ARBA00022843"/>
    </source>
</evidence>
<feature type="region of interest" description="Disordered" evidence="17">
    <location>
        <begin position="578"/>
        <end position="612"/>
    </location>
</feature>
<dbReference type="GO" id="GO:0005741">
    <property type="term" value="C:mitochondrial outer membrane"/>
    <property type="evidence" value="ECO:0007669"/>
    <property type="project" value="UniProtKB-SubCell"/>
</dbReference>
<comment type="similarity">
    <text evidence="3">Belongs to the PPP1R15 family.</text>
</comment>
<keyword evidence="20" id="KW-1185">Reference proteome</keyword>
<gene>
    <name evidence="19" type="ORF">U0070_012093</name>
</gene>
<evidence type="ECO:0000259" key="18">
    <source>
        <dbReference type="Pfam" id="PF10488"/>
    </source>
</evidence>
<comment type="subcellular location">
    <subcellularLocation>
        <location evidence="1">Endoplasmic reticulum membrane</location>
        <topology evidence="1">Peripheral membrane protein</topology>
        <orientation evidence="1">Cytoplasmic side</orientation>
    </subcellularLocation>
    <subcellularLocation>
        <location evidence="2">Mitochondrion outer membrane</location>
        <topology evidence="2">Peripheral membrane protein</topology>
        <orientation evidence="2">Cytoplasmic side</orientation>
    </subcellularLocation>
</comment>